<name>A0A381I7W7_CLODI</name>
<sequence>MNIKYSKEILKSLENAITVVALFEGEDVSTTFDKINMISRNFNSKGK</sequence>
<organism evidence="1">
    <name type="scientific">Clostridioides difficile</name>
    <name type="common">Peptoclostridium difficile</name>
    <dbReference type="NCBI Taxonomy" id="1496"/>
    <lineage>
        <taxon>Bacteria</taxon>
        <taxon>Bacillati</taxon>
        <taxon>Bacillota</taxon>
        <taxon>Clostridia</taxon>
        <taxon>Peptostreptococcales</taxon>
        <taxon>Peptostreptococcaceae</taxon>
        <taxon>Clostridioides</taxon>
    </lineage>
</organism>
<dbReference type="GO" id="GO:0004177">
    <property type="term" value="F:aminopeptidase activity"/>
    <property type="evidence" value="ECO:0007669"/>
    <property type="project" value="UniProtKB-KW"/>
</dbReference>
<dbReference type="EMBL" id="UFWD01000001">
    <property type="protein sequence ID" value="SUY23230.1"/>
    <property type="molecule type" value="Genomic_DNA"/>
</dbReference>
<keyword evidence="1" id="KW-0031">Aminopeptidase</keyword>
<keyword evidence="1" id="KW-0645">Protease</keyword>
<accession>A0A381I7W7</accession>
<reference evidence="1" key="1">
    <citation type="submission" date="2018-06" db="EMBL/GenBank/DDBJ databases">
        <authorList>
            <consortium name="Pathogen Informatics"/>
            <person name="Doyle S."/>
        </authorList>
    </citation>
    <scope>NUCLEOTIDE SEQUENCE</scope>
    <source>
        <strain evidence="1">NCTC13307</strain>
    </source>
</reference>
<gene>
    <name evidence="1" type="primary">pepA_1</name>
    <name evidence="1" type="ORF">NCTC13307_01616</name>
</gene>
<dbReference type="AlphaFoldDB" id="A0A381I7W7"/>
<keyword evidence="1" id="KW-0378">Hydrolase</keyword>
<evidence type="ECO:0000313" key="1">
    <source>
        <dbReference type="EMBL" id="SUY23230.1"/>
    </source>
</evidence>
<protein>
    <submittedName>
        <fullName evidence="1">Leucyl aminopeptidase</fullName>
    </submittedName>
</protein>
<proteinExistence type="predicted"/>